<feature type="transmembrane region" description="Helical" evidence="2">
    <location>
        <begin position="104"/>
        <end position="125"/>
    </location>
</feature>
<dbReference type="HOGENOM" id="CLU_047530_0_1_9"/>
<dbReference type="Pfam" id="PF13413">
    <property type="entry name" value="HTH_25"/>
    <property type="match status" value="1"/>
</dbReference>
<accession>A0A089N6P1</accession>
<keyword evidence="2" id="KW-1133">Transmembrane helix</keyword>
<keyword evidence="2" id="KW-0472">Membrane</keyword>
<dbReference type="PANTHER" id="PTHR34475:SF1">
    <property type="entry name" value="CYTOSKELETON PROTEIN RODZ"/>
    <property type="match status" value="1"/>
</dbReference>
<feature type="compositionally biased region" description="Low complexity" evidence="1">
    <location>
        <begin position="297"/>
        <end position="323"/>
    </location>
</feature>
<dbReference type="RefSeq" id="WP_038696614.1">
    <property type="nucleotide sequence ID" value="NZ_CP009286.1"/>
</dbReference>
<feature type="region of interest" description="Disordered" evidence="1">
    <location>
        <begin position="275"/>
        <end position="323"/>
    </location>
</feature>
<gene>
    <name evidence="4" type="ORF">PSTEL_16095</name>
</gene>
<reference evidence="4 5" key="1">
    <citation type="submission" date="2014-08" db="EMBL/GenBank/DDBJ databases">
        <title>Comparative genomics of the Paenibacillus odorifer group.</title>
        <authorList>
            <person name="den Bakker H.C."/>
            <person name="Tsai Y.-C."/>
            <person name="Martin N."/>
            <person name="Korlach J."/>
            <person name="Wiedmann M."/>
        </authorList>
    </citation>
    <scope>NUCLEOTIDE SEQUENCE [LARGE SCALE GENOMIC DNA]</scope>
    <source>
        <strain evidence="4 5">DSM 14472</strain>
    </source>
</reference>
<dbReference type="AlphaFoldDB" id="A0A089N6P1"/>
<dbReference type="Proteomes" id="UP000029507">
    <property type="component" value="Chromosome"/>
</dbReference>
<dbReference type="InterPro" id="IPR025194">
    <property type="entry name" value="RodZ-like_C"/>
</dbReference>
<dbReference type="GO" id="GO:0003677">
    <property type="term" value="F:DNA binding"/>
    <property type="evidence" value="ECO:0007669"/>
    <property type="project" value="InterPro"/>
</dbReference>
<name>A0A089N6P1_9BACL</name>
<dbReference type="STRING" id="169760.PSTEL_16095"/>
<dbReference type="SMART" id="SM00530">
    <property type="entry name" value="HTH_XRE"/>
    <property type="match status" value="1"/>
</dbReference>
<evidence type="ECO:0000256" key="2">
    <source>
        <dbReference type="SAM" id="Phobius"/>
    </source>
</evidence>
<dbReference type="EMBL" id="CP009286">
    <property type="protein sequence ID" value="AIQ64384.1"/>
    <property type="molecule type" value="Genomic_DNA"/>
</dbReference>
<dbReference type="Pfam" id="PF13464">
    <property type="entry name" value="RodZ_C"/>
    <property type="match status" value="1"/>
</dbReference>
<feature type="region of interest" description="Disordered" evidence="1">
    <location>
        <begin position="131"/>
        <end position="201"/>
    </location>
</feature>
<organism evidence="4 5">
    <name type="scientific">Paenibacillus stellifer</name>
    <dbReference type="NCBI Taxonomy" id="169760"/>
    <lineage>
        <taxon>Bacteria</taxon>
        <taxon>Bacillati</taxon>
        <taxon>Bacillota</taxon>
        <taxon>Bacilli</taxon>
        <taxon>Bacillales</taxon>
        <taxon>Paenibacillaceae</taxon>
        <taxon>Paenibacillus</taxon>
    </lineage>
</organism>
<dbReference type="KEGG" id="pste:PSTEL_16095"/>
<feature type="compositionally biased region" description="Polar residues" evidence="1">
    <location>
        <begin position="275"/>
        <end position="289"/>
    </location>
</feature>
<dbReference type="InterPro" id="IPR050400">
    <property type="entry name" value="Bact_Cytoskel_RodZ"/>
</dbReference>
<evidence type="ECO:0000313" key="5">
    <source>
        <dbReference type="Proteomes" id="UP000029507"/>
    </source>
</evidence>
<dbReference type="InterPro" id="IPR001387">
    <property type="entry name" value="Cro/C1-type_HTH"/>
</dbReference>
<evidence type="ECO:0000256" key="1">
    <source>
        <dbReference type="SAM" id="MobiDB-lite"/>
    </source>
</evidence>
<proteinExistence type="predicted"/>
<keyword evidence="5" id="KW-1185">Reference proteome</keyword>
<evidence type="ECO:0000259" key="3">
    <source>
        <dbReference type="SMART" id="SM00530"/>
    </source>
</evidence>
<feature type="compositionally biased region" description="Polar residues" evidence="1">
    <location>
        <begin position="80"/>
        <end position="91"/>
    </location>
</feature>
<sequence length="323" mass="33745">MSELGRQLKEARLQKGMSLDDVQEVTKIRKKYLEAIEAGDYKVLPGSFYVRAFIKTYAEAVGLNPDELMQEPGSVPAPVQESSTMESVLQSRSRRPESGRNPKWLPTLLMWIFPVLIVVVIYMYASDWGKSNDKQTDVSPITTSTQMPSPVAASAGAGGATPSPSAGAAGESAVPSGEVSPSPSPSVSPSPDAGSGAVVQDGKSGKTTIFKVSGANPQVVITASGKSWLEVYRGTNSQGEKLSYGSTEAGDTLNFTLDSQGMYIKSGYSPATQITVNGQPVTDGKSTSRILLKLDDGSSTEGSGTTGDTGTDGTQDAGNTTGQ</sequence>
<feature type="domain" description="HTH cro/C1-type" evidence="3">
    <location>
        <begin position="7"/>
        <end position="68"/>
    </location>
</feature>
<evidence type="ECO:0000313" key="4">
    <source>
        <dbReference type="EMBL" id="AIQ64384.1"/>
    </source>
</evidence>
<dbReference type="Gene3D" id="1.10.260.40">
    <property type="entry name" value="lambda repressor-like DNA-binding domains"/>
    <property type="match status" value="1"/>
</dbReference>
<dbReference type="OrthoDB" id="9797543at2"/>
<feature type="region of interest" description="Disordered" evidence="1">
    <location>
        <begin position="68"/>
        <end position="100"/>
    </location>
</feature>
<feature type="compositionally biased region" description="Low complexity" evidence="1">
    <location>
        <begin position="148"/>
        <end position="181"/>
    </location>
</feature>
<dbReference type="CDD" id="cd00093">
    <property type="entry name" value="HTH_XRE"/>
    <property type="match status" value="1"/>
</dbReference>
<dbReference type="InterPro" id="IPR010982">
    <property type="entry name" value="Lambda_DNA-bd_dom_sf"/>
</dbReference>
<feature type="compositionally biased region" description="Polar residues" evidence="1">
    <location>
        <begin position="137"/>
        <end position="147"/>
    </location>
</feature>
<protein>
    <recommendedName>
        <fullName evidence="3">HTH cro/C1-type domain-containing protein</fullName>
    </recommendedName>
</protein>
<dbReference type="PANTHER" id="PTHR34475">
    <property type="match status" value="1"/>
</dbReference>
<dbReference type="SUPFAM" id="SSF47413">
    <property type="entry name" value="lambda repressor-like DNA-binding domains"/>
    <property type="match status" value="1"/>
</dbReference>
<keyword evidence="2" id="KW-0812">Transmembrane</keyword>